<evidence type="ECO:0000313" key="7">
    <source>
        <dbReference type="EMBL" id="GGY85684.1"/>
    </source>
</evidence>
<evidence type="ECO:0000256" key="3">
    <source>
        <dbReference type="ARBA" id="ARBA00023004"/>
    </source>
</evidence>
<keyword evidence="1 4" id="KW-0349">Heme</keyword>
<dbReference type="Proteomes" id="UP000619761">
    <property type="component" value="Unassembled WGS sequence"/>
</dbReference>
<evidence type="ECO:0000256" key="2">
    <source>
        <dbReference type="ARBA" id="ARBA00022723"/>
    </source>
</evidence>
<accession>A0ABQ3B9R6</accession>
<keyword evidence="2 4" id="KW-0479">Metal-binding</keyword>
<feature type="domain" description="Cytochrome c" evidence="6">
    <location>
        <begin position="25"/>
        <end position="105"/>
    </location>
</feature>
<protein>
    <submittedName>
        <fullName evidence="7">Sorbosone dehydrogenase</fullName>
    </submittedName>
</protein>
<dbReference type="PANTHER" id="PTHR33546:SF1">
    <property type="entry name" value="LARGE, MULTIFUNCTIONAL SECRETED PROTEIN"/>
    <property type="match status" value="1"/>
</dbReference>
<dbReference type="Pfam" id="PF13442">
    <property type="entry name" value="Cytochrome_CBB3"/>
    <property type="match status" value="1"/>
</dbReference>
<reference evidence="8" key="1">
    <citation type="journal article" date="2019" name="Int. J. Syst. Evol. Microbiol.">
        <title>The Global Catalogue of Microorganisms (GCM) 10K type strain sequencing project: providing services to taxonomists for standard genome sequencing and annotation.</title>
        <authorList>
            <consortium name="The Broad Institute Genomics Platform"/>
            <consortium name="The Broad Institute Genome Sequencing Center for Infectious Disease"/>
            <person name="Wu L."/>
            <person name="Ma J."/>
        </authorList>
    </citation>
    <scope>NUCLEOTIDE SEQUENCE [LARGE SCALE GENOMIC DNA]</scope>
    <source>
        <strain evidence="8">KCTC 32239</strain>
    </source>
</reference>
<dbReference type="Gene3D" id="2.120.10.30">
    <property type="entry name" value="TolB, C-terminal domain"/>
    <property type="match status" value="1"/>
</dbReference>
<gene>
    <name evidence="7" type="ORF">GCM10011613_33220</name>
</gene>
<dbReference type="SUPFAM" id="SSF50952">
    <property type="entry name" value="Soluble quinoprotein glucose dehydrogenase"/>
    <property type="match status" value="1"/>
</dbReference>
<feature type="signal peptide" evidence="5">
    <location>
        <begin position="1"/>
        <end position="21"/>
    </location>
</feature>
<dbReference type="InterPro" id="IPR009056">
    <property type="entry name" value="Cyt_c-like_dom"/>
</dbReference>
<proteinExistence type="predicted"/>
<dbReference type="PROSITE" id="PS51007">
    <property type="entry name" value="CYTC"/>
    <property type="match status" value="1"/>
</dbReference>
<feature type="chain" id="PRO_5046931805" evidence="5">
    <location>
        <begin position="22"/>
        <end position="460"/>
    </location>
</feature>
<dbReference type="InterPro" id="IPR054539">
    <property type="entry name" value="Beta-prop_PDH"/>
</dbReference>
<evidence type="ECO:0000313" key="8">
    <source>
        <dbReference type="Proteomes" id="UP000619761"/>
    </source>
</evidence>
<dbReference type="Pfam" id="PF22807">
    <property type="entry name" value="TrAA12"/>
    <property type="match status" value="2"/>
</dbReference>
<comment type="caution">
    <text evidence="7">The sequence shown here is derived from an EMBL/GenBank/DDBJ whole genome shotgun (WGS) entry which is preliminary data.</text>
</comment>
<keyword evidence="3 4" id="KW-0408">Iron</keyword>
<dbReference type="SUPFAM" id="SSF46626">
    <property type="entry name" value="Cytochrome c"/>
    <property type="match status" value="1"/>
</dbReference>
<dbReference type="InterPro" id="IPR011042">
    <property type="entry name" value="6-blade_b-propeller_TolB-like"/>
</dbReference>
<dbReference type="InterPro" id="IPR036909">
    <property type="entry name" value="Cyt_c-like_dom_sf"/>
</dbReference>
<dbReference type="Gene3D" id="1.10.760.10">
    <property type="entry name" value="Cytochrome c-like domain"/>
    <property type="match status" value="1"/>
</dbReference>
<dbReference type="PANTHER" id="PTHR33546">
    <property type="entry name" value="LARGE, MULTIFUNCTIONAL SECRETED PROTEIN-RELATED"/>
    <property type="match status" value="1"/>
</dbReference>
<evidence type="ECO:0000256" key="5">
    <source>
        <dbReference type="SAM" id="SignalP"/>
    </source>
</evidence>
<sequence>MVIGMNSYLKFGAILCGLVLAATSIAAETGGDLYATYCSQCHGKNREGAVGPNLVDATWIHGEPTKSRLIDIISKGVADKGMPAWSSVLNKQQLAQLADFLLTKPVAVNTEAASAAELAKIRVPKGFKLSVYADGVSNARGLAIDENDVVYVGSRKAGKVYALVDANKDGVADKVITVAEGLDSPIGVTVLNKNLYVAEVGRVIRFDDISKNYANKPAYKIVKDDLPNDRWHGEKIIKAGPDGKLYIPVGAPCNVCDKENGPHTKIYRMNPDGSDFKPFASGIRNSVGFTWHPQTQELWFTDNGRDELGDNTPSCELNRAPKAGMHFGFPYCHSGVLLDPEFGKGKSCSDYVAPVAQLGPHVAPLGLAFNTGNHFPAQYRNQLFVAEHGSWNRTQKIGYRVSVVTLAGNQLLSDTPFIEFLQDENVLGRPVDVAFLSDGSMLISDDDRGRVYRVTYTGNK</sequence>
<evidence type="ECO:0000256" key="1">
    <source>
        <dbReference type="ARBA" id="ARBA00022617"/>
    </source>
</evidence>
<evidence type="ECO:0000259" key="6">
    <source>
        <dbReference type="PROSITE" id="PS51007"/>
    </source>
</evidence>
<keyword evidence="5" id="KW-0732">Signal</keyword>
<name>A0ABQ3B9R6_9GAMM</name>
<organism evidence="7 8">
    <name type="scientific">Cellvibrio zantedeschiae</name>
    <dbReference type="NCBI Taxonomy" id="1237077"/>
    <lineage>
        <taxon>Bacteria</taxon>
        <taxon>Pseudomonadati</taxon>
        <taxon>Pseudomonadota</taxon>
        <taxon>Gammaproteobacteria</taxon>
        <taxon>Cellvibrionales</taxon>
        <taxon>Cellvibrionaceae</taxon>
        <taxon>Cellvibrio</taxon>
    </lineage>
</organism>
<dbReference type="EMBL" id="BMYZ01000004">
    <property type="protein sequence ID" value="GGY85684.1"/>
    <property type="molecule type" value="Genomic_DNA"/>
</dbReference>
<dbReference type="InterPro" id="IPR011041">
    <property type="entry name" value="Quinoprot_gluc/sorb_DH_b-prop"/>
</dbReference>
<evidence type="ECO:0000256" key="4">
    <source>
        <dbReference type="PROSITE-ProRule" id="PRU00433"/>
    </source>
</evidence>
<keyword evidence="8" id="KW-1185">Reference proteome</keyword>